<evidence type="ECO:0000259" key="6">
    <source>
        <dbReference type="Pfam" id="PF07687"/>
    </source>
</evidence>
<dbReference type="SUPFAM" id="SSF53187">
    <property type="entry name" value="Zn-dependent exopeptidases"/>
    <property type="match status" value="1"/>
</dbReference>
<comment type="caution">
    <text evidence="7">The sequence shown here is derived from an EMBL/GenBank/DDBJ whole genome shotgun (WGS) entry which is preliminary data.</text>
</comment>
<dbReference type="PANTHER" id="PTHR43808">
    <property type="entry name" value="ACETYLORNITHINE DEACETYLASE"/>
    <property type="match status" value="1"/>
</dbReference>
<keyword evidence="4" id="KW-0378">Hydrolase</keyword>
<evidence type="ECO:0000256" key="3">
    <source>
        <dbReference type="ARBA" id="ARBA00022723"/>
    </source>
</evidence>
<dbReference type="GO" id="GO:0046872">
    <property type="term" value="F:metal ion binding"/>
    <property type="evidence" value="ECO:0007669"/>
    <property type="project" value="UniProtKB-KW"/>
</dbReference>
<dbReference type="AlphaFoldDB" id="A0A2H0W9N1"/>
<keyword evidence="3" id="KW-0479">Metal-binding</keyword>
<name>A0A2H0W9N1_9BACT</name>
<dbReference type="InterPro" id="IPR011650">
    <property type="entry name" value="Peptidase_M20_dimer"/>
</dbReference>
<dbReference type="InterPro" id="IPR050072">
    <property type="entry name" value="Peptidase_M20A"/>
</dbReference>
<protein>
    <recommendedName>
        <fullName evidence="6">Peptidase M20 dimerisation domain-containing protein</fullName>
    </recommendedName>
</protein>
<proteinExistence type="inferred from homology"/>
<evidence type="ECO:0000256" key="1">
    <source>
        <dbReference type="ARBA" id="ARBA00001947"/>
    </source>
</evidence>
<dbReference type="PROSITE" id="PS00758">
    <property type="entry name" value="ARGE_DAPE_CPG2_1"/>
    <property type="match status" value="1"/>
</dbReference>
<organism evidence="7 8">
    <name type="scientific">Candidatus Beckwithbacteria bacterium CG10_big_fil_rev_8_21_14_0_10_34_10</name>
    <dbReference type="NCBI Taxonomy" id="1974495"/>
    <lineage>
        <taxon>Bacteria</taxon>
        <taxon>Candidatus Beckwithiibacteriota</taxon>
    </lineage>
</organism>
<dbReference type="InterPro" id="IPR002933">
    <property type="entry name" value="Peptidase_M20"/>
</dbReference>
<dbReference type="EMBL" id="PEZT01000013">
    <property type="protein sequence ID" value="PIS09265.1"/>
    <property type="molecule type" value="Genomic_DNA"/>
</dbReference>
<accession>A0A2H0W9N1</accession>
<keyword evidence="5" id="KW-0862">Zinc</keyword>
<reference evidence="8" key="1">
    <citation type="submission" date="2017-09" db="EMBL/GenBank/DDBJ databases">
        <title>Depth-based differentiation of microbial function through sediment-hosted aquifers and enrichment of novel symbionts in the deep terrestrial subsurface.</title>
        <authorList>
            <person name="Probst A.J."/>
            <person name="Ladd B."/>
            <person name="Jarett J.K."/>
            <person name="Geller-Mcgrath D.E."/>
            <person name="Sieber C.M.K."/>
            <person name="Emerson J.B."/>
            <person name="Anantharaman K."/>
            <person name="Thomas B.C."/>
            <person name="Malmstrom R."/>
            <person name="Stieglmeier M."/>
            <person name="Klingl A."/>
            <person name="Woyke T."/>
            <person name="Ryan C.M."/>
            <person name="Banfield J.F."/>
        </authorList>
    </citation>
    <scope>NUCLEOTIDE SEQUENCE [LARGE SCALE GENOMIC DNA]</scope>
</reference>
<feature type="domain" description="Peptidase M20 dimerisation" evidence="6">
    <location>
        <begin position="172"/>
        <end position="275"/>
    </location>
</feature>
<evidence type="ECO:0000256" key="4">
    <source>
        <dbReference type="ARBA" id="ARBA00022801"/>
    </source>
</evidence>
<dbReference type="GO" id="GO:0016787">
    <property type="term" value="F:hydrolase activity"/>
    <property type="evidence" value="ECO:0007669"/>
    <property type="project" value="UniProtKB-KW"/>
</dbReference>
<comment type="similarity">
    <text evidence="2">Belongs to the peptidase M20A family.</text>
</comment>
<dbReference type="SUPFAM" id="SSF55031">
    <property type="entry name" value="Bacterial exopeptidase dimerisation domain"/>
    <property type="match status" value="1"/>
</dbReference>
<dbReference type="Pfam" id="PF07687">
    <property type="entry name" value="M20_dimer"/>
    <property type="match status" value="1"/>
</dbReference>
<dbReference type="InterPro" id="IPR001261">
    <property type="entry name" value="ArgE/DapE_CS"/>
</dbReference>
<evidence type="ECO:0000256" key="5">
    <source>
        <dbReference type="ARBA" id="ARBA00022833"/>
    </source>
</evidence>
<dbReference type="Pfam" id="PF01546">
    <property type="entry name" value="Peptidase_M20"/>
    <property type="match status" value="1"/>
</dbReference>
<comment type="cofactor">
    <cofactor evidence="1">
        <name>Zn(2+)</name>
        <dbReference type="ChEBI" id="CHEBI:29105"/>
    </cofactor>
</comment>
<dbReference type="InterPro" id="IPR036264">
    <property type="entry name" value="Bact_exopeptidase_dim_dom"/>
</dbReference>
<evidence type="ECO:0000313" key="8">
    <source>
        <dbReference type="Proteomes" id="UP000230093"/>
    </source>
</evidence>
<dbReference type="PANTHER" id="PTHR43808:SF8">
    <property type="entry name" value="PEPTIDASE M20 DIMERISATION DOMAIN-CONTAINING PROTEIN"/>
    <property type="match status" value="1"/>
</dbReference>
<sequence>MNLEKILSQLVAIPSIFPQERKIGEWIEGFLLANDWRVRRQIVSKNRFNLLAEKGRGLSSLAFYGHLDTVPVYGRWKTDPFKLTFKNDRFYGLGSADMKAGLAVLLWNSLRVKKTDPKIKLLFGVDEENISLGAHCLTKKYKKYLTDVAAVFVPEPGMSKNISGGANVLTLGRRGRVVYKIKVYGKSVHGADPQKGVNAISQACQIVWGIEKMKLVTHKRLGQSSIFVRLIYGETKSLSLPQEAVIEVDKHLVVPETETSVLKDLRLMIKRLYQQGKLDFRADKKVEIRVKKRTTSYLHPYITDRRLKVVKETEEIIKEYLGKVKINYGLSVADENVLAKVLKKPVITLGPQGGNEHSANEWVLKKSLSELGKIYQAIFKKSF</sequence>
<dbReference type="Gene3D" id="3.40.630.10">
    <property type="entry name" value="Zn peptidases"/>
    <property type="match status" value="1"/>
</dbReference>
<evidence type="ECO:0000313" key="7">
    <source>
        <dbReference type="EMBL" id="PIS09265.1"/>
    </source>
</evidence>
<evidence type="ECO:0000256" key="2">
    <source>
        <dbReference type="ARBA" id="ARBA00006247"/>
    </source>
</evidence>
<dbReference type="Gene3D" id="3.30.70.360">
    <property type="match status" value="1"/>
</dbReference>
<dbReference type="Proteomes" id="UP000230093">
    <property type="component" value="Unassembled WGS sequence"/>
</dbReference>
<dbReference type="PROSITE" id="PS00759">
    <property type="entry name" value="ARGE_DAPE_CPG2_2"/>
    <property type="match status" value="1"/>
</dbReference>
<gene>
    <name evidence="7" type="ORF">COT75_02410</name>
</gene>